<evidence type="ECO:0000256" key="1">
    <source>
        <dbReference type="ARBA" id="ARBA00006817"/>
    </source>
</evidence>
<dbReference type="Gene3D" id="3.30.530.20">
    <property type="match status" value="1"/>
</dbReference>
<dbReference type="InterPro" id="IPR013538">
    <property type="entry name" value="ASHA1/2-like_C"/>
</dbReference>
<dbReference type="AlphaFoldDB" id="F4QSE6"/>
<accession>F4QSE6</accession>
<evidence type="ECO:0000313" key="3">
    <source>
        <dbReference type="EMBL" id="EGF89666.1"/>
    </source>
</evidence>
<dbReference type="CDD" id="cd07826">
    <property type="entry name" value="SRPBCC_CalC_Aha1-like_9"/>
    <property type="match status" value="1"/>
</dbReference>
<protein>
    <submittedName>
        <fullName evidence="3">Activator of Hsp90 ATPase 1-like family protein</fullName>
    </submittedName>
</protein>
<gene>
    <name evidence="3" type="ORF">ABI_40890</name>
</gene>
<sequence length="164" mass="18276">MNDKDSRTTAERTSDREFVVTRTVNGPAHLVFKAWSDPELFKRWWTPKSFGMTILSCEMDVRTGGGYRLVISHPAMGEPMAFFGKYLDVVPNARIVWTNEEGDDEGAVTTVTFESIGDMTLVTWHDLYPSKEALDEALVSGATSGFDEQFTQLEEVLGAQDTLG</sequence>
<dbReference type="Proteomes" id="UP000006512">
    <property type="component" value="Unassembled WGS sequence"/>
</dbReference>
<dbReference type="SUPFAM" id="SSF55961">
    <property type="entry name" value="Bet v1-like"/>
    <property type="match status" value="1"/>
</dbReference>
<evidence type="ECO:0000259" key="2">
    <source>
        <dbReference type="Pfam" id="PF08327"/>
    </source>
</evidence>
<reference evidence="4" key="1">
    <citation type="submission" date="2011-03" db="EMBL/GenBank/DDBJ databases">
        <title>Draft genome sequence of Brevundimonas diminuta.</title>
        <authorList>
            <person name="Brown P.J.B."/>
            <person name="Buechlein A."/>
            <person name="Hemmerich C."/>
            <person name="Brun Y.V."/>
        </authorList>
    </citation>
    <scope>NUCLEOTIDE SEQUENCE [LARGE SCALE GENOMIC DNA]</scope>
    <source>
        <strain evidence="4">C19</strain>
    </source>
</reference>
<organism evidence="3 4">
    <name type="scientific">Asticcacaulis biprosthecium C19</name>
    <dbReference type="NCBI Taxonomy" id="715226"/>
    <lineage>
        <taxon>Bacteria</taxon>
        <taxon>Pseudomonadati</taxon>
        <taxon>Pseudomonadota</taxon>
        <taxon>Alphaproteobacteria</taxon>
        <taxon>Caulobacterales</taxon>
        <taxon>Caulobacteraceae</taxon>
        <taxon>Asticcacaulis</taxon>
    </lineage>
</organism>
<dbReference type="HOGENOM" id="CLU_108923_6_2_5"/>
<dbReference type="OrthoDB" id="9805228at2"/>
<evidence type="ECO:0000313" key="4">
    <source>
        <dbReference type="Proteomes" id="UP000006512"/>
    </source>
</evidence>
<dbReference type="EMBL" id="GL883080">
    <property type="protein sequence ID" value="EGF89666.1"/>
    <property type="molecule type" value="Genomic_DNA"/>
</dbReference>
<dbReference type="eggNOG" id="COG3832">
    <property type="taxonomic scope" value="Bacteria"/>
</dbReference>
<name>F4QSE6_9CAUL</name>
<feature type="domain" description="Activator of Hsp90 ATPase homologue 1/2-like C-terminal" evidence="2">
    <location>
        <begin position="27"/>
        <end position="158"/>
    </location>
</feature>
<comment type="similarity">
    <text evidence="1">Belongs to the AHA1 family.</text>
</comment>
<keyword evidence="4" id="KW-1185">Reference proteome</keyword>
<dbReference type="InterPro" id="IPR023393">
    <property type="entry name" value="START-like_dom_sf"/>
</dbReference>
<dbReference type="Pfam" id="PF08327">
    <property type="entry name" value="AHSA1"/>
    <property type="match status" value="1"/>
</dbReference>
<proteinExistence type="inferred from homology"/>
<dbReference type="STRING" id="715226.ABI_40890"/>
<dbReference type="RefSeq" id="WP_006274861.1">
    <property type="nucleotide sequence ID" value="NZ_GL883080.1"/>
</dbReference>